<evidence type="ECO:0000313" key="2">
    <source>
        <dbReference type="EMBL" id="KAK3516054.1"/>
    </source>
</evidence>
<evidence type="ECO:0000256" key="1">
    <source>
        <dbReference type="SAM" id="MobiDB-lite"/>
    </source>
</evidence>
<keyword evidence="3" id="KW-1185">Reference proteome</keyword>
<feature type="region of interest" description="Disordered" evidence="1">
    <location>
        <begin position="83"/>
        <end position="104"/>
    </location>
</feature>
<accession>A0AAE0Q9G2</accession>
<feature type="region of interest" description="Disordered" evidence="1">
    <location>
        <begin position="564"/>
        <end position="587"/>
    </location>
</feature>
<gene>
    <name evidence="2" type="ORF">QTP70_004004</name>
</gene>
<evidence type="ECO:0000313" key="3">
    <source>
        <dbReference type="Proteomes" id="UP001274896"/>
    </source>
</evidence>
<feature type="compositionally biased region" description="Polar residues" evidence="1">
    <location>
        <begin position="236"/>
        <end position="252"/>
    </location>
</feature>
<feature type="compositionally biased region" description="Polar residues" evidence="1">
    <location>
        <begin position="208"/>
        <end position="222"/>
    </location>
</feature>
<feature type="compositionally biased region" description="Polar residues" evidence="1">
    <location>
        <begin position="183"/>
        <end position="199"/>
    </location>
</feature>
<feature type="compositionally biased region" description="Polar residues" evidence="1">
    <location>
        <begin position="407"/>
        <end position="417"/>
    </location>
</feature>
<comment type="caution">
    <text evidence="2">The sequence shown here is derived from an EMBL/GenBank/DDBJ whole genome shotgun (WGS) entry which is preliminary data.</text>
</comment>
<feature type="region of interest" description="Disordered" evidence="1">
    <location>
        <begin position="161"/>
        <end position="283"/>
    </location>
</feature>
<sequence length="625" mass="70454">MKFCAFEQCYSRRGAPALKVSDSPQEEHTLLDQDVTSSLSSGQMDETVVDLDRSIQMENGTSGQSSCSETSHLFAKSMSSSRSCLWDEPSQPEEEDPDLERTLNGNGSTLLDVYPNMLNQIGEAYRRQHMTDVASAVLRRYRRRRWQSSQAQHRNHVFSNNHNRTLNRTRERALTAPKPARDNITNHQKRTFSYQGSSPHKSKLDFSPTKSISNTSQVSSACFFSPRRDDTEKTTGVENRSAHWTGQCSNSKSPHHRPVRVLDLSTPPSSGSSSPRSPSPDLNQTYVVEPVFLPRSHGVSASSVSDATWSPLKMARMSSLANQRCNSVNPSPSYHRSGLYRDHVHSPTASPQRAFSVPLSQLRSPLKPKIISDQQTSMSYPKQASPVIRTSEVCQSPYQGQRYPSPYQKNPNNQLKHQPSFSSHFSPSSTISRIPSRQIDAEFMSLYHHFICRSTNPTSSCHLCKRRSGVKSSALSSTSMSALSLTPIRSRLKKRDREPEVVESLRFKRFRESCSPRRTSQIWPQRQEADRYADTAVMEPNEDKYTWNRALLLQCPSPGFLRAFRQSGSGSNGRRPSSRLDLQTQHYSPSWRESLRYRGEGENFGISEGTYSSSLSHPSHPSSLL</sequence>
<reference evidence="2" key="1">
    <citation type="submission" date="2023-06" db="EMBL/GenBank/DDBJ databases">
        <title>Male Hemibagrus guttatus genome.</title>
        <authorList>
            <person name="Bian C."/>
        </authorList>
    </citation>
    <scope>NUCLEOTIDE SEQUENCE</scope>
    <source>
        <strain evidence="2">Male_cb2023</strain>
        <tissue evidence="2">Muscle</tissue>
    </source>
</reference>
<dbReference type="EMBL" id="JAUCMX010000019">
    <property type="protein sequence ID" value="KAK3516054.1"/>
    <property type="molecule type" value="Genomic_DNA"/>
</dbReference>
<proteinExistence type="predicted"/>
<feature type="compositionally biased region" description="Basic and acidic residues" evidence="1">
    <location>
        <begin position="226"/>
        <end position="235"/>
    </location>
</feature>
<name>A0AAE0Q9G2_9TELE</name>
<feature type="compositionally biased region" description="Low complexity" evidence="1">
    <location>
        <begin position="419"/>
        <end position="429"/>
    </location>
</feature>
<feature type="compositionally biased region" description="Low complexity" evidence="1">
    <location>
        <begin position="265"/>
        <end position="280"/>
    </location>
</feature>
<dbReference type="AlphaFoldDB" id="A0AAE0Q9G2"/>
<protein>
    <submittedName>
        <fullName evidence="2">Uncharacterized protein</fullName>
    </submittedName>
</protein>
<feature type="region of interest" description="Disordered" evidence="1">
    <location>
        <begin position="398"/>
        <end position="429"/>
    </location>
</feature>
<organism evidence="2 3">
    <name type="scientific">Hemibagrus guttatus</name>
    <dbReference type="NCBI Taxonomy" id="175788"/>
    <lineage>
        <taxon>Eukaryota</taxon>
        <taxon>Metazoa</taxon>
        <taxon>Chordata</taxon>
        <taxon>Craniata</taxon>
        <taxon>Vertebrata</taxon>
        <taxon>Euteleostomi</taxon>
        <taxon>Actinopterygii</taxon>
        <taxon>Neopterygii</taxon>
        <taxon>Teleostei</taxon>
        <taxon>Ostariophysi</taxon>
        <taxon>Siluriformes</taxon>
        <taxon>Bagridae</taxon>
        <taxon>Hemibagrus</taxon>
    </lineage>
</organism>
<dbReference type="Proteomes" id="UP001274896">
    <property type="component" value="Unassembled WGS sequence"/>
</dbReference>